<dbReference type="RefSeq" id="WP_169664129.1">
    <property type="nucleotide sequence ID" value="NZ_CP076132.1"/>
</dbReference>
<accession>A0AAX1N6G8</accession>
<dbReference type="SUPFAM" id="SSF53474">
    <property type="entry name" value="alpha/beta-Hydrolases"/>
    <property type="match status" value="1"/>
</dbReference>
<evidence type="ECO:0008006" key="3">
    <source>
        <dbReference type="Google" id="ProtNLM"/>
    </source>
</evidence>
<name>A0AAX1N6G8_9BACT</name>
<reference evidence="1 2" key="1">
    <citation type="submission" date="2021-05" db="EMBL/GenBank/DDBJ databases">
        <title>Comparative genomic studies on the polysaccharide-degrading batcterial strains of the Flammeovirga genus.</title>
        <authorList>
            <person name="Zewei F."/>
            <person name="Zheng Z."/>
            <person name="Yu L."/>
            <person name="Ruyue G."/>
            <person name="Yanhong M."/>
            <person name="Yuanyuan C."/>
            <person name="Jingyan G."/>
            <person name="Wenjun H."/>
        </authorList>
    </citation>
    <scope>NUCLEOTIDE SEQUENCE [LARGE SCALE GENOMIC DNA]</scope>
    <source>
        <strain evidence="1 2">NBRC:100898</strain>
    </source>
</reference>
<organism evidence="1 2">
    <name type="scientific">Flammeovirga yaeyamensis</name>
    <dbReference type="NCBI Taxonomy" id="367791"/>
    <lineage>
        <taxon>Bacteria</taxon>
        <taxon>Pseudomonadati</taxon>
        <taxon>Bacteroidota</taxon>
        <taxon>Cytophagia</taxon>
        <taxon>Cytophagales</taxon>
        <taxon>Flammeovirgaceae</taxon>
        <taxon>Flammeovirga</taxon>
    </lineage>
</organism>
<keyword evidence="2" id="KW-1185">Reference proteome</keyword>
<dbReference type="EMBL" id="CP076132">
    <property type="protein sequence ID" value="QWG03189.1"/>
    <property type="molecule type" value="Genomic_DNA"/>
</dbReference>
<dbReference type="Proteomes" id="UP000678679">
    <property type="component" value="Chromosome 1"/>
</dbReference>
<proteinExistence type="predicted"/>
<evidence type="ECO:0000313" key="2">
    <source>
        <dbReference type="Proteomes" id="UP000678679"/>
    </source>
</evidence>
<dbReference type="AlphaFoldDB" id="A0AAX1N6G8"/>
<evidence type="ECO:0000313" key="1">
    <source>
        <dbReference type="EMBL" id="QWG03189.1"/>
    </source>
</evidence>
<dbReference type="InterPro" id="IPR029058">
    <property type="entry name" value="AB_hydrolase_fold"/>
</dbReference>
<sequence>MEYQEEWVKLQVEAPFVFNHEATKETEHVWFLFHGYGQLAEHFIRRFDILQEHHHVVALQGLSRFYLDDKYEKIGASWMTRMHREKDIIHQKKYIEEVVQNRLLSIPSFDVKRNYFAFSQGGATLLRWLVDAQPEVNALILWAADIPKEFTVEDFDFLSPDSKVIYVIGDNDPFRSFIEIEKLKDFIKQLKCETDIVTFRGGHSVNRPTLKTVLKNHQLF</sequence>
<dbReference type="KEGG" id="fya:KMW28_06305"/>
<gene>
    <name evidence="1" type="ORF">KMW28_06305</name>
</gene>
<dbReference type="Gene3D" id="3.40.50.1820">
    <property type="entry name" value="alpha/beta hydrolase"/>
    <property type="match status" value="1"/>
</dbReference>
<protein>
    <recommendedName>
        <fullName evidence="3">Alpha/beta hydrolase</fullName>
    </recommendedName>
</protein>